<comment type="caution">
    <text evidence="8">The sequence shown here is derived from an EMBL/GenBank/DDBJ whole genome shotgun (WGS) entry which is preliminary data.</text>
</comment>
<dbReference type="SUPFAM" id="SSF52743">
    <property type="entry name" value="Subtilisin-like"/>
    <property type="match status" value="1"/>
</dbReference>
<organism evidence="8 9">
    <name type="scientific">Olea europaea subsp. europaea</name>
    <dbReference type="NCBI Taxonomy" id="158383"/>
    <lineage>
        <taxon>Eukaryota</taxon>
        <taxon>Viridiplantae</taxon>
        <taxon>Streptophyta</taxon>
        <taxon>Embryophyta</taxon>
        <taxon>Tracheophyta</taxon>
        <taxon>Spermatophyta</taxon>
        <taxon>Magnoliopsida</taxon>
        <taxon>eudicotyledons</taxon>
        <taxon>Gunneridae</taxon>
        <taxon>Pentapetalae</taxon>
        <taxon>asterids</taxon>
        <taxon>lamiids</taxon>
        <taxon>Lamiales</taxon>
        <taxon>Oleaceae</taxon>
        <taxon>Oleeae</taxon>
        <taxon>Olea</taxon>
    </lineage>
</organism>
<evidence type="ECO:0000313" key="8">
    <source>
        <dbReference type="EMBL" id="CAA2991915.1"/>
    </source>
</evidence>
<keyword evidence="2 8" id="KW-0645">Protease</keyword>
<evidence type="ECO:0000256" key="2">
    <source>
        <dbReference type="ARBA" id="ARBA00022670"/>
    </source>
</evidence>
<dbReference type="EMBL" id="CACTIH010005429">
    <property type="protein sequence ID" value="CAA2991915.1"/>
    <property type="molecule type" value="Genomic_DNA"/>
</dbReference>
<feature type="chain" id="PRO_5035866032" evidence="6">
    <location>
        <begin position="26"/>
        <end position="112"/>
    </location>
</feature>
<dbReference type="GO" id="GO:0006508">
    <property type="term" value="P:proteolysis"/>
    <property type="evidence" value="ECO:0007669"/>
    <property type="project" value="UniProtKB-KW"/>
</dbReference>
<sequence length="112" mass="12616">MLSAKFSYILALFILFVLFQEPALAIKKSYIVYLGGHSHGSELTSSDLHRVNEFHHEFLGSFLGSKEKAKDSIIYSYKRHINGFAAVLEEEDASEIAKHPDVVSVFLDQGRN</sequence>
<dbReference type="FunFam" id="3.30.70.80:FF:000002">
    <property type="entry name" value="Subtilisin-like protease SBT5.3"/>
    <property type="match status" value="1"/>
</dbReference>
<protein>
    <submittedName>
        <fullName evidence="8">Subtilisin-like protease</fullName>
    </submittedName>
</protein>
<keyword evidence="3 6" id="KW-0732">Signal</keyword>
<dbReference type="Pfam" id="PF05922">
    <property type="entry name" value="Inhibitor_I9"/>
    <property type="match status" value="1"/>
</dbReference>
<dbReference type="Proteomes" id="UP000594638">
    <property type="component" value="Unassembled WGS sequence"/>
</dbReference>
<gene>
    <name evidence="8" type="ORF">OLEA9_A044983</name>
</gene>
<dbReference type="AlphaFoldDB" id="A0A8S0SH88"/>
<keyword evidence="5" id="KW-0720">Serine protease</keyword>
<dbReference type="InterPro" id="IPR010259">
    <property type="entry name" value="S8pro/Inhibitor_I9"/>
</dbReference>
<evidence type="ECO:0000259" key="7">
    <source>
        <dbReference type="Pfam" id="PF05922"/>
    </source>
</evidence>
<name>A0A8S0SH88_OLEEU</name>
<keyword evidence="4" id="KW-0378">Hydrolase</keyword>
<dbReference type="GO" id="GO:0004252">
    <property type="term" value="F:serine-type endopeptidase activity"/>
    <property type="evidence" value="ECO:0007669"/>
    <property type="project" value="InterPro"/>
</dbReference>
<comment type="similarity">
    <text evidence="1">Belongs to the peptidase S8 family.</text>
</comment>
<dbReference type="PANTHER" id="PTHR48222:SF4">
    <property type="entry name" value="PROTEINASE INHIBITOR, PROPEPTIDE"/>
    <property type="match status" value="1"/>
</dbReference>
<proteinExistence type="inferred from homology"/>
<evidence type="ECO:0000256" key="5">
    <source>
        <dbReference type="ARBA" id="ARBA00022825"/>
    </source>
</evidence>
<evidence type="ECO:0000256" key="4">
    <source>
        <dbReference type="ARBA" id="ARBA00022801"/>
    </source>
</evidence>
<feature type="signal peptide" evidence="6">
    <location>
        <begin position="1"/>
        <end position="25"/>
    </location>
</feature>
<keyword evidence="9" id="KW-1185">Reference proteome</keyword>
<dbReference type="Gene3D" id="3.30.70.80">
    <property type="entry name" value="Peptidase S8 propeptide/proteinase inhibitor I9"/>
    <property type="match status" value="1"/>
</dbReference>
<evidence type="ECO:0000313" key="9">
    <source>
        <dbReference type="Proteomes" id="UP000594638"/>
    </source>
</evidence>
<evidence type="ECO:0000256" key="6">
    <source>
        <dbReference type="SAM" id="SignalP"/>
    </source>
</evidence>
<evidence type="ECO:0000256" key="1">
    <source>
        <dbReference type="ARBA" id="ARBA00011073"/>
    </source>
</evidence>
<feature type="domain" description="Inhibitor I9" evidence="7">
    <location>
        <begin position="29"/>
        <end position="110"/>
    </location>
</feature>
<dbReference type="PANTHER" id="PTHR48222">
    <property type="entry name" value="PROTEINASE INHIBITOR, PROPEPTIDE"/>
    <property type="match status" value="1"/>
</dbReference>
<dbReference type="InterPro" id="IPR036852">
    <property type="entry name" value="Peptidase_S8/S53_dom_sf"/>
</dbReference>
<dbReference type="Gramene" id="OE9A044983T1">
    <property type="protein sequence ID" value="OE9A044983C1"/>
    <property type="gene ID" value="OE9A044983"/>
</dbReference>
<reference evidence="8 9" key="1">
    <citation type="submission" date="2019-12" db="EMBL/GenBank/DDBJ databases">
        <authorList>
            <person name="Alioto T."/>
            <person name="Alioto T."/>
            <person name="Gomez Garrido J."/>
        </authorList>
    </citation>
    <scope>NUCLEOTIDE SEQUENCE [LARGE SCALE GENOMIC DNA]</scope>
</reference>
<dbReference type="OrthoDB" id="2014869at2759"/>
<evidence type="ECO:0000256" key="3">
    <source>
        <dbReference type="ARBA" id="ARBA00022729"/>
    </source>
</evidence>
<dbReference type="InterPro" id="IPR037045">
    <property type="entry name" value="S8pro/Inhibitor_I9_sf"/>
</dbReference>
<accession>A0A8S0SH88</accession>